<comment type="caution">
    <text evidence="2">The sequence shown here is derived from an EMBL/GenBank/DDBJ whole genome shotgun (WGS) entry which is preliminary data.</text>
</comment>
<gene>
    <name evidence="2" type="ORF">EGW08_015666</name>
</gene>
<evidence type="ECO:0000313" key="3">
    <source>
        <dbReference type="Proteomes" id="UP000271974"/>
    </source>
</evidence>
<dbReference type="OrthoDB" id="530923at2759"/>
<dbReference type="PANTHER" id="PTHR12358:SF54">
    <property type="entry name" value="SPHINGOSINE KINASE RELATED PROTEIN"/>
    <property type="match status" value="1"/>
</dbReference>
<dbReference type="GO" id="GO:0016020">
    <property type="term" value="C:membrane"/>
    <property type="evidence" value="ECO:0007669"/>
    <property type="project" value="GOC"/>
</dbReference>
<accession>A0A433T4V7</accession>
<name>A0A433T4V7_ELYCH</name>
<protein>
    <recommendedName>
        <fullName evidence="4">DAGKc domain-containing protein</fullName>
    </recommendedName>
</protein>
<evidence type="ECO:0000313" key="2">
    <source>
        <dbReference type="EMBL" id="RUS76588.1"/>
    </source>
</evidence>
<dbReference type="STRING" id="188477.A0A433T4V7"/>
<dbReference type="EMBL" id="RQTK01000651">
    <property type="protein sequence ID" value="RUS76588.1"/>
    <property type="molecule type" value="Genomic_DNA"/>
</dbReference>
<sequence>KIQDRVFKYHKYTKLNDGPLPFFITGTGNAVSRWANGITDMYTAVLNVIRGQQQRAQVSRVYCNGSFLCMSGVTVNYGMMSDMIKRSDELRWMKTKRYPYAMLRMVIGRKRKFRCQLQYKTSSNQLNADTRPKNEEVAPSSSSIHGEEPWQNYDAQGKRFRCVLSFSCDQVDSEEDHAVQTITGNTVPLIIDHDCFAPKLLKYLLNYVTPVKSANTSTKLQVLKQVSAYRVMLIENDEARPRNWCSSPSKDRQLEKLSAVDGEVVPLSKPMLDVRVCGGFIPLYGCLDQKQDITFTPSEDGVNNVAFDNANEEIPQTSDKTL</sequence>
<dbReference type="GO" id="GO:0006665">
    <property type="term" value="P:sphingolipid metabolic process"/>
    <property type="evidence" value="ECO:0007669"/>
    <property type="project" value="TreeGrafter"/>
</dbReference>
<dbReference type="InterPro" id="IPR050187">
    <property type="entry name" value="Lipid_Phosphate_FormReg"/>
</dbReference>
<dbReference type="GO" id="GO:0001727">
    <property type="term" value="F:lipid kinase activity"/>
    <property type="evidence" value="ECO:0007669"/>
    <property type="project" value="TreeGrafter"/>
</dbReference>
<feature type="non-terminal residue" evidence="2">
    <location>
        <position position="1"/>
    </location>
</feature>
<proteinExistence type="predicted"/>
<keyword evidence="3" id="KW-1185">Reference proteome</keyword>
<dbReference type="Gene3D" id="2.60.200.40">
    <property type="match status" value="1"/>
</dbReference>
<dbReference type="AlphaFoldDB" id="A0A433T4V7"/>
<dbReference type="PANTHER" id="PTHR12358">
    <property type="entry name" value="SPHINGOSINE KINASE"/>
    <property type="match status" value="1"/>
</dbReference>
<organism evidence="2 3">
    <name type="scientific">Elysia chlorotica</name>
    <name type="common">Eastern emerald elysia</name>
    <name type="synonym">Sea slug</name>
    <dbReference type="NCBI Taxonomy" id="188477"/>
    <lineage>
        <taxon>Eukaryota</taxon>
        <taxon>Metazoa</taxon>
        <taxon>Spiralia</taxon>
        <taxon>Lophotrochozoa</taxon>
        <taxon>Mollusca</taxon>
        <taxon>Gastropoda</taxon>
        <taxon>Heterobranchia</taxon>
        <taxon>Euthyneura</taxon>
        <taxon>Panpulmonata</taxon>
        <taxon>Sacoglossa</taxon>
        <taxon>Placobranchoidea</taxon>
        <taxon>Plakobranchidae</taxon>
        <taxon>Elysia</taxon>
    </lineage>
</organism>
<evidence type="ECO:0008006" key="4">
    <source>
        <dbReference type="Google" id="ProtNLM"/>
    </source>
</evidence>
<evidence type="ECO:0000256" key="1">
    <source>
        <dbReference type="SAM" id="MobiDB-lite"/>
    </source>
</evidence>
<feature type="region of interest" description="Disordered" evidence="1">
    <location>
        <begin position="124"/>
        <end position="148"/>
    </location>
</feature>
<dbReference type="SUPFAM" id="SSF111331">
    <property type="entry name" value="NAD kinase/diacylglycerol kinase-like"/>
    <property type="match status" value="1"/>
</dbReference>
<dbReference type="InterPro" id="IPR016064">
    <property type="entry name" value="NAD/diacylglycerol_kinase_sf"/>
</dbReference>
<dbReference type="Proteomes" id="UP000271974">
    <property type="component" value="Unassembled WGS sequence"/>
</dbReference>
<reference evidence="2 3" key="1">
    <citation type="submission" date="2019-01" db="EMBL/GenBank/DDBJ databases">
        <title>A draft genome assembly of the solar-powered sea slug Elysia chlorotica.</title>
        <authorList>
            <person name="Cai H."/>
            <person name="Li Q."/>
            <person name="Fang X."/>
            <person name="Li J."/>
            <person name="Curtis N.E."/>
            <person name="Altenburger A."/>
            <person name="Shibata T."/>
            <person name="Feng M."/>
            <person name="Maeda T."/>
            <person name="Schwartz J.A."/>
            <person name="Shigenobu S."/>
            <person name="Lundholm N."/>
            <person name="Nishiyama T."/>
            <person name="Yang H."/>
            <person name="Hasebe M."/>
            <person name="Li S."/>
            <person name="Pierce S.K."/>
            <person name="Wang J."/>
        </authorList>
    </citation>
    <scope>NUCLEOTIDE SEQUENCE [LARGE SCALE GENOMIC DNA]</scope>
    <source>
        <strain evidence="2">EC2010</strain>
        <tissue evidence="2">Whole organism of an adult</tissue>
    </source>
</reference>